<dbReference type="RefSeq" id="WP_308984096.1">
    <property type="nucleotide sequence ID" value="NZ_JARXIC010000005.1"/>
</dbReference>
<gene>
    <name evidence="2" type="ORF">QEH59_04190</name>
</gene>
<name>A0ABU1AG99_9BACT</name>
<comment type="caution">
    <text evidence="2">The sequence shown here is derived from an EMBL/GenBank/DDBJ whole genome shotgun (WGS) entry which is preliminary data.</text>
</comment>
<evidence type="ECO:0000313" key="3">
    <source>
        <dbReference type="Proteomes" id="UP001243717"/>
    </source>
</evidence>
<protein>
    <recommendedName>
        <fullName evidence="4">PEP-CTERM sorting domain-containing protein</fullName>
    </recommendedName>
</protein>
<reference evidence="2 3" key="1">
    <citation type="submission" date="2023-04" db="EMBL/GenBank/DDBJ databases">
        <title>A novel bacteria isolated from coastal sediment.</title>
        <authorList>
            <person name="Liu X.-J."/>
            <person name="Du Z.-J."/>
        </authorList>
    </citation>
    <scope>NUCLEOTIDE SEQUENCE [LARGE SCALE GENOMIC DNA]</scope>
    <source>
        <strain evidence="2 3">SDUM461004</strain>
    </source>
</reference>
<proteinExistence type="predicted"/>
<evidence type="ECO:0008006" key="4">
    <source>
        <dbReference type="Google" id="ProtNLM"/>
    </source>
</evidence>
<feature type="signal peptide" evidence="1">
    <location>
        <begin position="1"/>
        <end position="18"/>
    </location>
</feature>
<sequence length="254" mass="27204">MHLPLCLFTLLGATSLSAQVNFNSSYSQDFNTLAVNTSSTTSATFTNNETLIGWYSNKAGSARASSGSSSEWGNGIYSWGLENTTERALGTYINEGFAASPAYLGVQLLNTSGETINSISLSYTIEQWRRNTNATTWTADYLIASNSNDMISASSGYTNIPAATVTAEYTGTPGGASYLGTDANQAFTITLSDLNWENGEYLWIRWTNAQSVDSSGLAIDDLTITAIPEVNSTSLLIGCLALTSATLLHRRNQE</sequence>
<accession>A0ABU1AG99</accession>
<keyword evidence="3" id="KW-1185">Reference proteome</keyword>
<dbReference type="EMBL" id="JARXIC010000005">
    <property type="protein sequence ID" value="MDQ8193609.1"/>
    <property type="molecule type" value="Genomic_DNA"/>
</dbReference>
<feature type="chain" id="PRO_5047414628" description="PEP-CTERM sorting domain-containing protein" evidence="1">
    <location>
        <begin position="19"/>
        <end position="254"/>
    </location>
</feature>
<evidence type="ECO:0000256" key="1">
    <source>
        <dbReference type="SAM" id="SignalP"/>
    </source>
</evidence>
<dbReference type="Proteomes" id="UP001243717">
    <property type="component" value="Unassembled WGS sequence"/>
</dbReference>
<keyword evidence="1" id="KW-0732">Signal</keyword>
<evidence type="ECO:0000313" key="2">
    <source>
        <dbReference type="EMBL" id="MDQ8193609.1"/>
    </source>
</evidence>
<organism evidence="2 3">
    <name type="scientific">Thalassobacterium sedimentorum</name>
    <dbReference type="NCBI Taxonomy" id="3041258"/>
    <lineage>
        <taxon>Bacteria</taxon>
        <taxon>Pseudomonadati</taxon>
        <taxon>Verrucomicrobiota</taxon>
        <taxon>Opitutia</taxon>
        <taxon>Puniceicoccales</taxon>
        <taxon>Coraliomargaritaceae</taxon>
        <taxon>Thalassobacterium</taxon>
    </lineage>
</organism>